<organism evidence="1 2">
    <name type="scientific">Gossypium armourianum</name>
    <dbReference type="NCBI Taxonomy" id="34283"/>
    <lineage>
        <taxon>Eukaryota</taxon>
        <taxon>Viridiplantae</taxon>
        <taxon>Streptophyta</taxon>
        <taxon>Embryophyta</taxon>
        <taxon>Tracheophyta</taxon>
        <taxon>Spermatophyta</taxon>
        <taxon>Magnoliopsida</taxon>
        <taxon>eudicotyledons</taxon>
        <taxon>Gunneridae</taxon>
        <taxon>Pentapetalae</taxon>
        <taxon>rosids</taxon>
        <taxon>malvids</taxon>
        <taxon>Malvales</taxon>
        <taxon>Malvaceae</taxon>
        <taxon>Malvoideae</taxon>
        <taxon>Gossypium</taxon>
    </lineage>
</organism>
<evidence type="ECO:0000313" key="1">
    <source>
        <dbReference type="EMBL" id="MBA0835621.1"/>
    </source>
</evidence>
<feature type="non-terminal residue" evidence="1">
    <location>
        <position position="28"/>
    </location>
</feature>
<keyword evidence="2" id="KW-1185">Reference proteome</keyword>
<comment type="caution">
    <text evidence="1">The sequence shown here is derived from an EMBL/GenBank/DDBJ whole genome shotgun (WGS) entry which is preliminary data.</text>
</comment>
<name>A0A7J9JN70_9ROSI</name>
<proteinExistence type="predicted"/>
<accession>A0A7J9JN70</accession>
<dbReference type="AlphaFoldDB" id="A0A7J9JN70"/>
<evidence type="ECO:0000313" key="2">
    <source>
        <dbReference type="Proteomes" id="UP000593575"/>
    </source>
</evidence>
<sequence length="28" mass="2841">MASANMEGVNVMATIPTSLNKASGAFDI</sequence>
<protein>
    <submittedName>
        <fullName evidence="1">Uncharacterized protein</fullName>
    </submittedName>
</protein>
<dbReference type="EMBL" id="JABFAE010000009">
    <property type="protein sequence ID" value="MBA0835621.1"/>
    <property type="molecule type" value="Genomic_DNA"/>
</dbReference>
<gene>
    <name evidence="1" type="ORF">Goarm_007892</name>
</gene>
<dbReference type="Proteomes" id="UP000593575">
    <property type="component" value="Unassembled WGS sequence"/>
</dbReference>
<reference evidence="1 2" key="1">
    <citation type="journal article" date="2019" name="Genome Biol. Evol.">
        <title>Insights into the evolution of the New World diploid cottons (Gossypium, subgenus Houzingenia) based on genome sequencing.</title>
        <authorList>
            <person name="Grover C.E."/>
            <person name="Arick M.A. 2nd"/>
            <person name="Thrash A."/>
            <person name="Conover J.L."/>
            <person name="Sanders W.S."/>
            <person name="Peterson D.G."/>
            <person name="Frelichowski J.E."/>
            <person name="Scheffler J.A."/>
            <person name="Scheffler B.E."/>
            <person name="Wendel J.F."/>
        </authorList>
    </citation>
    <scope>NUCLEOTIDE SEQUENCE [LARGE SCALE GENOMIC DNA]</scope>
    <source>
        <strain evidence="1">6</strain>
        <tissue evidence="1">Leaf</tissue>
    </source>
</reference>